<evidence type="ECO:0000256" key="5">
    <source>
        <dbReference type="ARBA" id="ARBA00022598"/>
    </source>
</evidence>
<protein>
    <recommendedName>
        <fullName evidence="10">Glutamate--tRNA ligase</fullName>
        <ecNumber evidence="10">6.1.1.17</ecNumber>
    </recommendedName>
    <alternativeName>
        <fullName evidence="10">Glutamyl-tRNA synthetase</fullName>
        <shortName evidence="10">GluRS</shortName>
    </alternativeName>
</protein>
<keyword evidence="9 10" id="KW-0030">Aminoacyl-tRNA synthetase</keyword>
<sequence length="473" mass="53006">MTTRTRFAPSPTGYLHLGGARTALFAWLHARRHGGQFILRMEDTDKERSMPEFVDAILEGMAWLGLDYDEGPIFQSDRLPRYGAIIQRLLDEGKAYRCYCSRERLEAVRAEQMARKAKPRYDGHCRGRGDAPADAPHVVRFRNPLSGAVIVHDLIRGTVVFENEELDDPVIARADGSPTYHLTVVADDIEMGITHVIRGDDHLNNTPRQINILQALGARPPTYAHVPMIMGPDGQRLSKRHGAVNVMAYRNQGYLPEALLNYLVRLGWSHGDQELFSLDEMVELFDIAAVHRGAAAFDPEKLAWLNQHYIKHADPAHIARYLSGHMGRLGIDPSEGPDLVEVVMVQRERAKTLEEMAGNSVYFYRDFDGFHKGAEKHLTQAAGEALQGLRARLAALEEWSATRIHQTLQEAAEERGMKFGKLAQPVRVAVTGRTFSPPIDITLELVGKSQTLHRMERAIEWTIAHISHGISSA</sequence>
<dbReference type="GO" id="GO:0005524">
    <property type="term" value="F:ATP binding"/>
    <property type="evidence" value="ECO:0007669"/>
    <property type="project" value="UniProtKB-UniRule"/>
</dbReference>
<comment type="catalytic activity">
    <reaction evidence="10">
        <text>tRNA(Glu) + L-glutamate + ATP = L-glutamyl-tRNA(Glu) + AMP + diphosphate</text>
        <dbReference type="Rhea" id="RHEA:23540"/>
        <dbReference type="Rhea" id="RHEA-COMP:9663"/>
        <dbReference type="Rhea" id="RHEA-COMP:9680"/>
        <dbReference type="ChEBI" id="CHEBI:29985"/>
        <dbReference type="ChEBI" id="CHEBI:30616"/>
        <dbReference type="ChEBI" id="CHEBI:33019"/>
        <dbReference type="ChEBI" id="CHEBI:78442"/>
        <dbReference type="ChEBI" id="CHEBI:78520"/>
        <dbReference type="ChEBI" id="CHEBI:456215"/>
        <dbReference type="EC" id="6.1.1.17"/>
    </reaction>
</comment>
<dbReference type="PROSITE" id="PS00178">
    <property type="entry name" value="AA_TRNA_LIGASE_I"/>
    <property type="match status" value="1"/>
</dbReference>
<evidence type="ECO:0000256" key="3">
    <source>
        <dbReference type="ARBA" id="ARBA00011245"/>
    </source>
</evidence>
<feature type="binding site" evidence="10">
    <location>
        <position position="239"/>
    </location>
    <ligand>
        <name>ATP</name>
        <dbReference type="ChEBI" id="CHEBI:30616"/>
    </ligand>
</feature>
<dbReference type="EMBL" id="CAADFJ010000005">
    <property type="protein sequence ID" value="VFJ96173.1"/>
    <property type="molecule type" value="Genomic_DNA"/>
</dbReference>
<evidence type="ECO:0000256" key="8">
    <source>
        <dbReference type="ARBA" id="ARBA00022917"/>
    </source>
</evidence>
<feature type="short sequence motif" description="'KMSKS' region" evidence="10">
    <location>
        <begin position="236"/>
        <end position="240"/>
    </location>
</feature>
<dbReference type="SUPFAM" id="SSF48163">
    <property type="entry name" value="An anticodon-binding domain of class I aminoacyl-tRNA synthetases"/>
    <property type="match status" value="1"/>
</dbReference>
<dbReference type="Pfam" id="PF19269">
    <property type="entry name" value="Anticodon_2"/>
    <property type="match status" value="1"/>
</dbReference>
<dbReference type="InterPro" id="IPR004527">
    <property type="entry name" value="Glu-tRNA-ligase_bac/mito"/>
</dbReference>
<keyword evidence="5 10" id="KW-0436">Ligase</keyword>
<reference evidence="15" key="1">
    <citation type="submission" date="2019-02" db="EMBL/GenBank/DDBJ databases">
        <authorList>
            <person name="Gruber-Vodicka R. H."/>
            <person name="Seah K. B. B."/>
        </authorList>
    </citation>
    <scope>NUCLEOTIDE SEQUENCE</scope>
    <source>
        <strain evidence="15">BECK_SA2B12</strain>
        <strain evidence="13">BECK_SA2B15</strain>
        <strain evidence="14">BECK_SA2B20</strain>
    </source>
</reference>
<dbReference type="InterPro" id="IPR045462">
    <property type="entry name" value="aa-tRNA-synth_I_cd-bd"/>
</dbReference>
<dbReference type="PANTHER" id="PTHR43311:SF2">
    <property type="entry name" value="GLUTAMATE--TRNA LIGASE, MITOCHONDRIAL-RELATED"/>
    <property type="match status" value="1"/>
</dbReference>
<dbReference type="InterPro" id="IPR008925">
    <property type="entry name" value="aa_tRNA-synth_I_cd-bd_sf"/>
</dbReference>
<dbReference type="SUPFAM" id="SSF52374">
    <property type="entry name" value="Nucleotidylyl transferase"/>
    <property type="match status" value="1"/>
</dbReference>
<dbReference type="InterPro" id="IPR020751">
    <property type="entry name" value="aa-tRNA-synth_I_codon-bd_sub2"/>
</dbReference>
<dbReference type="AlphaFoldDB" id="A0A450UUB6"/>
<evidence type="ECO:0000313" key="14">
    <source>
        <dbReference type="EMBL" id="VFJ89507.1"/>
    </source>
</evidence>
<evidence type="ECO:0000256" key="6">
    <source>
        <dbReference type="ARBA" id="ARBA00022741"/>
    </source>
</evidence>
<dbReference type="GO" id="GO:0004818">
    <property type="term" value="F:glutamate-tRNA ligase activity"/>
    <property type="evidence" value="ECO:0007669"/>
    <property type="project" value="UniProtKB-UniRule"/>
</dbReference>
<evidence type="ECO:0000313" key="15">
    <source>
        <dbReference type="EMBL" id="VFJ96173.1"/>
    </source>
</evidence>
<dbReference type="GO" id="GO:0008270">
    <property type="term" value="F:zinc ion binding"/>
    <property type="evidence" value="ECO:0007669"/>
    <property type="project" value="InterPro"/>
</dbReference>
<evidence type="ECO:0000256" key="4">
    <source>
        <dbReference type="ARBA" id="ARBA00022490"/>
    </source>
</evidence>
<dbReference type="FunFam" id="3.40.50.620:FF:000007">
    <property type="entry name" value="Glutamate--tRNA ligase"/>
    <property type="match status" value="1"/>
</dbReference>
<feature type="short sequence motif" description="'HIGH' region" evidence="10">
    <location>
        <begin position="9"/>
        <end position="19"/>
    </location>
</feature>
<feature type="domain" description="Aminoacyl-tRNA synthetase class I anticodon-binding" evidence="12">
    <location>
        <begin position="326"/>
        <end position="459"/>
    </location>
</feature>
<dbReference type="InterPro" id="IPR000924">
    <property type="entry name" value="Glu/Gln-tRNA-synth"/>
</dbReference>
<dbReference type="NCBIfam" id="TIGR00464">
    <property type="entry name" value="gltX_bact"/>
    <property type="match status" value="1"/>
</dbReference>
<feature type="domain" description="Glutamyl/glutaminyl-tRNA synthetase class Ib catalytic" evidence="11">
    <location>
        <begin position="4"/>
        <end position="304"/>
    </location>
</feature>
<dbReference type="GO" id="GO:0005829">
    <property type="term" value="C:cytosol"/>
    <property type="evidence" value="ECO:0007669"/>
    <property type="project" value="TreeGrafter"/>
</dbReference>
<keyword evidence="8 10" id="KW-0648">Protein biosynthesis</keyword>
<dbReference type="HAMAP" id="MF_00022">
    <property type="entry name" value="Glu_tRNA_synth_type1"/>
    <property type="match status" value="1"/>
</dbReference>
<dbReference type="InterPro" id="IPR020058">
    <property type="entry name" value="Glu/Gln-tRNA-synth_Ib_cat-dom"/>
</dbReference>
<comment type="similarity">
    <text evidence="2 10">Belongs to the class-I aminoacyl-tRNA synthetase family. Glutamate--tRNA ligase type 1 subfamily.</text>
</comment>
<evidence type="ECO:0000256" key="9">
    <source>
        <dbReference type="ARBA" id="ARBA00023146"/>
    </source>
</evidence>
<evidence type="ECO:0000256" key="7">
    <source>
        <dbReference type="ARBA" id="ARBA00022840"/>
    </source>
</evidence>
<evidence type="ECO:0000259" key="11">
    <source>
        <dbReference type="Pfam" id="PF00749"/>
    </source>
</evidence>
<dbReference type="InterPro" id="IPR014729">
    <property type="entry name" value="Rossmann-like_a/b/a_fold"/>
</dbReference>
<dbReference type="CDD" id="cd00808">
    <property type="entry name" value="GluRS_core"/>
    <property type="match status" value="1"/>
</dbReference>
<evidence type="ECO:0000256" key="2">
    <source>
        <dbReference type="ARBA" id="ARBA00007894"/>
    </source>
</evidence>
<dbReference type="GO" id="GO:0000049">
    <property type="term" value="F:tRNA binding"/>
    <property type="evidence" value="ECO:0007669"/>
    <property type="project" value="InterPro"/>
</dbReference>
<proteinExistence type="inferred from homology"/>
<dbReference type="EMBL" id="CAADFI010000005">
    <property type="protein sequence ID" value="VFJ89507.1"/>
    <property type="molecule type" value="Genomic_DNA"/>
</dbReference>
<dbReference type="InterPro" id="IPR033910">
    <property type="entry name" value="GluRS_core"/>
</dbReference>
<dbReference type="EC" id="6.1.1.17" evidence="10"/>
<dbReference type="Gene3D" id="1.10.10.350">
    <property type="match status" value="1"/>
</dbReference>
<evidence type="ECO:0000259" key="12">
    <source>
        <dbReference type="Pfam" id="PF19269"/>
    </source>
</evidence>
<dbReference type="EMBL" id="CAADFG010000005">
    <property type="protein sequence ID" value="VFJ87775.1"/>
    <property type="molecule type" value="Genomic_DNA"/>
</dbReference>
<name>A0A450UUB6_9GAMM</name>
<evidence type="ECO:0000256" key="10">
    <source>
        <dbReference type="HAMAP-Rule" id="MF_00022"/>
    </source>
</evidence>
<comment type="subunit">
    <text evidence="3 10">Monomer.</text>
</comment>
<accession>A0A450UUB6</accession>
<dbReference type="GO" id="GO:0006424">
    <property type="term" value="P:glutamyl-tRNA aminoacylation"/>
    <property type="evidence" value="ECO:0007669"/>
    <property type="project" value="UniProtKB-UniRule"/>
</dbReference>
<dbReference type="InterPro" id="IPR001412">
    <property type="entry name" value="aa-tRNA-synth_I_CS"/>
</dbReference>
<comment type="function">
    <text evidence="10">Catalyzes the attachment of glutamate to tRNA(Glu) in a two-step reaction: glutamate is first activated by ATP to form Glu-AMP and then transferred to the acceptor end of tRNA(Glu).</text>
</comment>
<dbReference type="PANTHER" id="PTHR43311">
    <property type="entry name" value="GLUTAMATE--TRNA LIGASE"/>
    <property type="match status" value="1"/>
</dbReference>
<keyword evidence="7 10" id="KW-0067">ATP-binding</keyword>
<dbReference type="PRINTS" id="PR00987">
    <property type="entry name" value="TRNASYNTHGLU"/>
</dbReference>
<organism evidence="15">
    <name type="scientific">Candidatus Kentrum eta</name>
    <dbReference type="NCBI Taxonomy" id="2126337"/>
    <lineage>
        <taxon>Bacteria</taxon>
        <taxon>Pseudomonadati</taxon>
        <taxon>Pseudomonadota</taxon>
        <taxon>Gammaproteobacteria</taxon>
        <taxon>Candidatus Kentrum</taxon>
    </lineage>
</organism>
<evidence type="ECO:0000256" key="1">
    <source>
        <dbReference type="ARBA" id="ARBA00004496"/>
    </source>
</evidence>
<evidence type="ECO:0000313" key="13">
    <source>
        <dbReference type="EMBL" id="VFJ87775.1"/>
    </source>
</evidence>
<dbReference type="Gene3D" id="3.40.50.620">
    <property type="entry name" value="HUPs"/>
    <property type="match status" value="1"/>
</dbReference>
<dbReference type="Pfam" id="PF00749">
    <property type="entry name" value="tRNA-synt_1c"/>
    <property type="match status" value="1"/>
</dbReference>
<keyword evidence="4 10" id="KW-0963">Cytoplasm</keyword>
<gene>
    <name evidence="10" type="primary">gltX</name>
    <name evidence="13" type="ORF">BECKH772A_GA0070896_1000511</name>
    <name evidence="14" type="ORF">BECKH772B_GA0070898_1000511</name>
    <name evidence="15" type="ORF">BECKH772C_GA0070978_1000511</name>
</gene>
<comment type="subcellular location">
    <subcellularLocation>
        <location evidence="1 10">Cytoplasm</location>
    </subcellularLocation>
</comment>
<keyword evidence="6 10" id="KW-0547">Nucleotide-binding</keyword>
<dbReference type="InterPro" id="IPR049940">
    <property type="entry name" value="GluQ/Sye"/>
</dbReference>
<comment type="caution">
    <text evidence="10">Lacks conserved residue(s) required for the propagation of feature annotation.</text>
</comment>